<name>A0A8S5P2B2_9CAUD</name>
<protein>
    <submittedName>
        <fullName evidence="1">Uncharacterized protein</fullName>
    </submittedName>
</protein>
<accession>A0A8S5P2B2</accession>
<proteinExistence type="predicted"/>
<sequence>MTLPIIDYLRVMLQDLAPGAVFECDQARMLNVKVDTMPRFETGLNGEVIKDSKGNPVSTTFIYIEEPTQGYYDIPYRGHQRQRLPLMIYFCKFEPMGNDAYKGDTPFSAESETTSRLILRDELERTIVRPFLLRLKTSQLGMLYPEMMNTVRIVYPSARFDANEVSVGIELTIYSDWCIWAGGPSMDLIGERLIDLPVGTDLSGRMIRCVTPEPLFSAAPDVPGYTPWRLHSTERFIIAVGSTGGANGYTFLQINIGNSRSNPFEVSYTTLRSIQGDRTLWYNPVCTVKARKGTTVLTPAPEIFKQYPFNTLTIVG</sequence>
<reference evidence="1" key="1">
    <citation type="journal article" date="2021" name="Proc. Natl. Acad. Sci. U.S.A.">
        <title>A Catalog of Tens of Thousands of Viruses from Human Metagenomes Reveals Hidden Associations with Chronic Diseases.</title>
        <authorList>
            <person name="Tisza M.J."/>
            <person name="Buck C.B."/>
        </authorList>
    </citation>
    <scope>NUCLEOTIDE SEQUENCE</scope>
    <source>
        <strain evidence="1">CtXZQ9</strain>
    </source>
</reference>
<evidence type="ECO:0000313" key="1">
    <source>
        <dbReference type="EMBL" id="DAE00781.1"/>
    </source>
</evidence>
<organism evidence="1">
    <name type="scientific">Siphoviridae sp. ctXZQ9</name>
    <dbReference type="NCBI Taxonomy" id="2825545"/>
    <lineage>
        <taxon>Viruses</taxon>
        <taxon>Duplodnaviria</taxon>
        <taxon>Heunggongvirae</taxon>
        <taxon>Uroviricota</taxon>
        <taxon>Caudoviricetes</taxon>
    </lineage>
</organism>
<dbReference type="EMBL" id="BK015310">
    <property type="protein sequence ID" value="DAE00781.1"/>
    <property type="molecule type" value="Genomic_DNA"/>
</dbReference>